<sequence length="57" mass="6039">YAATADVNGGAYVEPDGVLNMRGSPTVGRSNDASYDLDDARRLWDYSAEATGVDLSL</sequence>
<feature type="non-terminal residue" evidence="1">
    <location>
        <position position="1"/>
    </location>
</feature>
<dbReference type="AlphaFoldDB" id="A0ABD5T2X7"/>
<comment type="caution">
    <text evidence="1">The sequence shown here is derived from an EMBL/GenBank/DDBJ whole genome shotgun (WGS) entry which is preliminary data.</text>
</comment>
<accession>A0ABD5T2X7</accession>
<name>A0ABD5T2X7_9EURY</name>
<proteinExistence type="predicted"/>
<dbReference type="Proteomes" id="UP001596274">
    <property type="component" value="Unassembled WGS sequence"/>
</dbReference>
<reference evidence="1 2" key="1">
    <citation type="journal article" date="2019" name="Int. J. Syst. Evol. Microbiol.">
        <title>The Global Catalogue of Microorganisms (GCM) 10K type strain sequencing project: providing services to taxonomists for standard genome sequencing and annotation.</title>
        <authorList>
            <consortium name="The Broad Institute Genomics Platform"/>
            <consortium name="The Broad Institute Genome Sequencing Center for Infectious Disease"/>
            <person name="Wu L."/>
            <person name="Ma J."/>
        </authorList>
    </citation>
    <scope>NUCLEOTIDE SEQUENCE [LARGE SCALE GENOMIC DNA]</scope>
    <source>
        <strain evidence="1 2">PJ61</strain>
    </source>
</reference>
<organism evidence="1 2">
    <name type="scientific">Halorubrum pallidum</name>
    <dbReference type="NCBI Taxonomy" id="1526114"/>
    <lineage>
        <taxon>Archaea</taxon>
        <taxon>Methanobacteriati</taxon>
        <taxon>Methanobacteriota</taxon>
        <taxon>Stenosarchaea group</taxon>
        <taxon>Halobacteria</taxon>
        <taxon>Halobacteriales</taxon>
        <taxon>Haloferacaceae</taxon>
        <taxon>Halorubrum</taxon>
    </lineage>
</organism>
<protein>
    <submittedName>
        <fullName evidence="1">Short-chain dehydrogenase</fullName>
    </submittedName>
</protein>
<gene>
    <name evidence="1" type="ORF">ACFQDD_10065</name>
</gene>
<evidence type="ECO:0000313" key="1">
    <source>
        <dbReference type="EMBL" id="MFC6771855.1"/>
    </source>
</evidence>
<keyword evidence="2" id="KW-1185">Reference proteome</keyword>
<dbReference type="EMBL" id="JBHSWT010000535">
    <property type="protein sequence ID" value="MFC6771855.1"/>
    <property type="molecule type" value="Genomic_DNA"/>
</dbReference>
<evidence type="ECO:0000313" key="2">
    <source>
        <dbReference type="Proteomes" id="UP001596274"/>
    </source>
</evidence>